<accession>A0A9J7DCS7</accession>
<evidence type="ECO:0000256" key="3">
    <source>
        <dbReference type="ARBA" id="ARBA00023212"/>
    </source>
</evidence>
<reference evidence="11" key="1">
    <citation type="submission" date="2025-08" db="UniProtKB">
        <authorList>
            <consortium name="RefSeq"/>
        </authorList>
    </citation>
    <scope>IDENTIFICATION</scope>
    <source>
        <strain evidence="11">Aabys</strain>
        <tissue evidence="11">Whole body</tissue>
    </source>
</reference>
<dbReference type="PANTHER" id="PTHR22455">
    <property type="entry name" value="CILIA- AND FLAGELLA-ASSOCIATED PROTEIN 91"/>
    <property type="match status" value="1"/>
</dbReference>
<dbReference type="Proteomes" id="UP001652621">
    <property type="component" value="Unplaced"/>
</dbReference>
<evidence type="ECO:0000256" key="4">
    <source>
        <dbReference type="ARBA" id="ARBA00023273"/>
    </source>
</evidence>
<keyword evidence="3" id="KW-0206">Cytoskeleton</keyword>
<feature type="region of interest" description="Disordered" evidence="8">
    <location>
        <begin position="75"/>
        <end position="134"/>
    </location>
</feature>
<evidence type="ECO:0000256" key="8">
    <source>
        <dbReference type="SAM" id="MobiDB-lite"/>
    </source>
</evidence>
<feature type="region of interest" description="Disordered" evidence="8">
    <location>
        <begin position="478"/>
        <end position="505"/>
    </location>
</feature>
<evidence type="ECO:0000256" key="5">
    <source>
        <dbReference type="ARBA" id="ARBA00029468"/>
    </source>
</evidence>
<dbReference type="PANTHER" id="PTHR22455:SF10">
    <property type="entry name" value="CILIA- AND FLAGELLA-ASSOCIATED PROTEIN 91"/>
    <property type="match status" value="1"/>
</dbReference>
<keyword evidence="4" id="KW-0966">Cell projection</keyword>
<feature type="region of interest" description="Disordered" evidence="8">
    <location>
        <begin position="172"/>
        <end position="204"/>
    </location>
</feature>
<sequence length="1095" mass="127114">MVKMPIKEIPVKPAKGSNYSTDSHYGMTRMPNGNNRKPIPPATITTTTNDQQNKNLKNKIVINYENMFVSTSNTNLPYVDEDGNGNGQDTPGRWMNDKNHDDDGGSLHSQGSNGKAKTRRLSGGATRGQQKLDKLLSISPSQCEIKAPGMSYFEPKPKVNIISLSMMKTKEMKKSHQRCDLRKMQTKARSPSRRTRGTQSLYRESSAQTLPYLPAVSNDPDELESLELFKLPTILPGTGPPGLYEVEVLERARKRWAFAKALKENFRQQLAQAREEQIKLPPHDHILEAFEWEHWIEREENIQECQMLRLEILIRMFDQREREMRSASHLRIQQSCARIEAQRQAALRKNETEFNRAMRRLEMQHKKQPRHWRKEHISQGFGDPTSEFYAPKIRHGIDPSRRHFVASRKGFDMRMDDLERKTVKMDPRNLKCPFAKLRSWSKPKELVQEVEQNFCSENNLKKLYESLRVLRETSNRPKTTPLCLKAKEKPTEEGPQESPSPRSTRVTITDEVAAYEYPMEESSTEGSDVRRLREEQEYQEYLQEVRQEKQNERQLREHLQREMGKEEFEVLIQAYEGNTIGWLMRFLSEEMSRLKEQRKLHFYTMLAKRERWHREAAEAGLRQKENVMRDTYEKIYQECNQTNFEMSERYIQSILEEDIRDFAEQQAENHVVTQAKELDKEICGWLRSIEDVQTPMNYHQLRHALRDIAIPDVENILHRLERDNCVRYIINEVLLPQVYEQLESYDVSFSVATNFIDRLIDTDLHRSSSEGCCSECECSAYCSCSGAQKEARAILRKLIRHSVPGRRWRTSTERMVDENVKDILDEVFERVIAKGDNAELDMMEAEQKFSYLDLGGGQMRESYFSDASQDGGSIGSQDYCKIKTLGELPPTELEDVTKTLEREEQLLLADTDQISADKFIMTMDKYASPKQKPNPPIVHPIPSTHDISSVWDFDKTPNYCRTSSDDGVEEVPEESSKQEDIDLESIEISSSHGDYEGKIEEEYTEEENTHPSELGPRKIDSQVHFDDHPKVEEIIEPVQSQSEDDEIVADDDDVVGVIPVAFSYDPTVKFTVPVPSNFEMTMERHSDEKEESEEM</sequence>
<dbReference type="GO" id="GO:0005930">
    <property type="term" value="C:axoneme"/>
    <property type="evidence" value="ECO:0007669"/>
    <property type="project" value="UniProtKB-SubCell"/>
</dbReference>
<dbReference type="RefSeq" id="XP_019890993.1">
    <property type="nucleotide sequence ID" value="XM_020035434.2"/>
</dbReference>
<dbReference type="InterPro" id="IPR032840">
    <property type="entry name" value="CFAP91_dom"/>
</dbReference>
<feature type="compositionally biased region" description="Basic residues" evidence="8">
    <location>
        <begin position="184"/>
        <end position="196"/>
    </location>
</feature>
<keyword evidence="7" id="KW-0175">Coiled coil</keyword>
<dbReference type="OrthoDB" id="567787at2759"/>
<evidence type="ECO:0000256" key="6">
    <source>
        <dbReference type="ARBA" id="ARBA00029555"/>
    </source>
</evidence>
<evidence type="ECO:0000313" key="11">
    <source>
        <dbReference type="RefSeq" id="XP_019890993.1"/>
    </source>
</evidence>
<keyword evidence="10" id="KW-1185">Reference proteome</keyword>
<dbReference type="GeneID" id="109611953"/>
<keyword evidence="11" id="KW-0969">Cilium</keyword>
<feature type="compositionally biased region" description="Basic and acidic residues" evidence="8">
    <location>
        <begin position="172"/>
        <end position="183"/>
    </location>
</feature>
<evidence type="ECO:0000259" key="9">
    <source>
        <dbReference type="Pfam" id="PF14738"/>
    </source>
</evidence>
<comment type="similarity">
    <text evidence="5">Belongs to the CFAP91 family.</text>
</comment>
<proteinExistence type="inferred from homology"/>
<dbReference type="Pfam" id="PF14738">
    <property type="entry name" value="CFAP91"/>
    <property type="match status" value="1"/>
</dbReference>
<feature type="domain" description="CFAP91" evidence="9">
    <location>
        <begin position="198"/>
        <end position="360"/>
    </location>
</feature>
<dbReference type="InterPro" id="IPR026720">
    <property type="entry name" value="CFAP91"/>
</dbReference>
<gene>
    <name evidence="11" type="primary">LOC109611953</name>
</gene>
<evidence type="ECO:0000313" key="10">
    <source>
        <dbReference type="Proteomes" id="UP001652621"/>
    </source>
</evidence>
<dbReference type="VEuPathDB" id="VectorBase:MDOMA2_008326"/>
<dbReference type="KEGG" id="mde:109611953"/>
<evidence type="ECO:0000256" key="1">
    <source>
        <dbReference type="ARBA" id="ARBA00004430"/>
    </source>
</evidence>
<name>A0A9J7DCS7_MUSDO</name>
<comment type="subcellular location">
    <subcellularLocation>
        <location evidence="1">Cytoplasm</location>
        <location evidence="1">Cytoskeleton</location>
        <location evidence="1">Cilium axoneme</location>
    </subcellularLocation>
</comment>
<protein>
    <recommendedName>
        <fullName evidence="6">Cilia- and flagella-associated protein 91</fullName>
    </recommendedName>
</protein>
<evidence type="ECO:0000256" key="7">
    <source>
        <dbReference type="SAM" id="Coils"/>
    </source>
</evidence>
<organism evidence="10 11">
    <name type="scientific">Musca domestica</name>
    <name type="common">House fly</name>
    <dbReference type="NCBI Taxonomy" id="7370"/>
    <lineage>
        <taxon>Eukaryota</taxon>
        <taxon>Metazoa</taxon>
        <taxon>Ecdysozoa</taxon>
        <taxon>Arthropoda</taxon>
        <taxon>Hexapoda</taxon>
        <taxon>Insecta</taxon>
        <taxon>Pterygota</taxon>
        <taxon>Neoptera</taxon>
        <taxon>Endopterygota</taxon>
        <taxon>Diptera</taxon>
        <taxon>Brachycera</taxon>
        <taxon>Muscomorpha</taxon>
        <taxon>Muscoidea</taxon>
        <taxon>Muscidae</taxon>
        <taxon>Musca</taxon>
    </lineage>
</organism>
<dbReference type="AlphaFoldDB" id="A0A9J7DCS7"/>
<feature type="region of interest" description="Disordered" evidence="8">
    <location>
        <begin position="961"/>
        <end position="980"/>
    </location>
</feature>
<keyword evidence="2" id="KW-0963">Cytoplasm</keyword>
<keyword evidence="11" id="KW-0282">Flagellum</keyword>
<feature type="coiled-coil region" evidence="7">
    <location>
        <begin position="531"/>
        <end position="562"/>
    </location>
</feature>
<evidence type="ECO:0000256" key="2">
    <source>
        <dbReference type="ARBA" id="ARBA00022490"/>
    </source>
</evidence>
<feature type="compositionally biased region" description="Basic and acidic residues" evidence="8">
    <location>
        <begin position="95"/>
        <end position="105"/>
    </location>
</feature>